<organism evidence="5 6">
    <name type="scientific">Flemingia macrophylla</name>
    <dbReference type="NCBI Taxonomy" id="520843"/>
    <lineage>
        <taxon>Eukaryota</taxon>
        <taxon>Viridiplantae</taxon>
        <taxon>Streptophyta</taxon>
        <taxon>Embryophyta</taxon>
        <taxon>Tracheophyta</taxon>
        <taxon>Spermatophyta</taxon>
        <taxon>Magnoliopsida</taxon>
        <taxon>eudicotyledons</taxon>
        <taxon>Gunneridae</taxon>
        <taxon>Pentapetalae</taxon>
        <taxon>rosids</taxon>
        <taxon>fabids</taxon>
        <taxon>Fabales</taxon>
        <taxon>Fabaceae</taxon>
        <taxon>Papilionoideae</taxon>
        <taxon>50 kb inversion clade</taxon>
        <taxon>NPAAA clade</taxon>
        <taxon>indigoferoid/millettioid clade</taxon>
        <taxon>Phaseoleae</taxon>
        <taxon>Flemingia</taxon>
    </lineage>
</organism>
<proteinExistence type="predicted"/>
<dbReference type="InterPro" id="IPR001611">
    <property type="entry name" value="Leu-rich_rpt"/>
</dbReference>
<dbReference type="EMBL" id="JBGMDY010000001">
    <property type="protein sequence ID" value="KAL2348894.1"/>
    <property type="molecule type" value="Genomic_DNA"/>
</dbReference>
<evidence type="ECO:0000256" key="2">
    <source>
        <dbReference type="ARBA" id="ARBA00022821"/>
    </source>
</evidence>
<dbReference type="InterPro" id="IPR027417">
    <property type="entry name" value="P-loop_NTPase"/>
</dbReference>
<keyword evidence="6" id="KW-1185">Reference proteome</keyword>
<dbReference type="AlphaFoldDB" id="A0ABD1NL93"/>
<name>A0ABD1NL93_9FABA</name>
<reference evidence="5 6" key="1">
    <citation type="submission" date="2024-08" db="EMBL/GenBank/DDBJ databases">
        <title>Insights into the chromosomal genome structure of Flemingia macrophylla.</title>
        <authorList>
            <person name="Ding Y."/>
            <person name="Zhao Y."/>
            <person name="Bi W."/>
            <person name="Wu M."/>
            <person name="Zhao G."/>
            <person name="Gong Y."/>
            <person name="Li W."/>
            <person name="Zhang P."/>
        </authorList>
    </citation>
    <scope>NUCLEOTIDE SEQUENCE [LARGE SCALE GENOMIC DNA]</scope>
    <source>
        <strain evidence="5">DYQJB</strain>
        <tissue evidence="5">Leaf</tissue>
    </source>
</reference>
<dbReference type="InterPro" id="IPR032675">
    <property type="entry name" value="LRR_dom_sf"/>
</dbReference>
<feature type="domain" description="Disease resistance R13L4/SHOC-2-like LRR" evidence="4">
    <location>
        <begin position="515"/>
        <end position="791"/>
    </location>
</feature>
<evidence type="ECO:0008006" key="7">
    <source>
        <dbReference type="Google" id="ProtNLM"/>
    </source>
</evidence>
<evidence type="ECO:0000313" key="5">
    <source>
        <dbReference type="EMBL" id="KAL2348894.1"/>
    </source>
</evidence>
<dbReference type="Pfam" id="PF23559">
    <property type="entry name" value="WHD_DRP"/>
    <property type="match status" value="1"/>
</dbReference>
<evidence type="ECO:0000259" key="3">
    <source>
        <dbReference type="Pfam" id="PF23559"/>
    </source>
</evidence>
<dbReference type="SUPFAM" id="SSF52540">
    <property type="entry name" value="P-loop containing nucleoside triphosphate hydrolases"/>
    <property type="match status" value="1"/>
</dbReference>
<dbReference type="SUPFAM" id="SSF52058">
    <property type="entry name" value="L domain-like"/>
    <property type="match status" value="1"/>
</dbReference>
<evidence type="ECO:0000256" key="1">
    <source>
        <dbReference type="ARBA" id="ARBA00022737"/>
    </source>
</evidence>
<gene>
    <name evidence="5" type="ORF">Fmac_002894</name>
</gene>
<dbReference type="PROSITE" id="PS51450">
    <property type="entry name" value="LRR"/>
    <property type="match status" value="1"/>
</dbReference>
<dbReference type="GO" id="GO:0006952">
    <property type="term" value="P:defense response"/>
    <property type="evidence" value="ECO:0007669"/>
    <property type="project" value="UniProtKB-KW"/>
</dbReference>
<keyword evidence="2" id="KW-0611">Plant defense</keyword>
<dbReference type="Gene3D" id="3.80.10.10">
    <property type="entry name" value="Ribonuclease Inhibitor"/>
    <property type="match status" value="3"/>
</dbReference>
<dbReference type="PANTHER" id="PTHR36766">
    <property type="entry name" value="PLANT BROAD-SPECTRUM MILDEW RESISTANCE PROTEIN RPW8"/>
    <property type="match status" value="1"/>
</dbReference>
<dbReference type="InterPro" id="IPR055414">
    <property type="entry name" value="LRR_R13L4/SHOC2-like"/>
</dbReference>
<comment type="caution">
    <text evidence="5">The sequence shown here is derived from an EMBL/GenBank/DDBJ whole genome shotgun (WGS) entry which is preliminary data.</text>
</comment>
<dbReference type="InterPro" id="IPR058922">
    <property type="entry name" value="WHD_DRP"/>
</dbReference>
<dbReference type="Gene3D" id="3.40.50.300">
    <property type="entry name" value="P-loop containing nucleotide triphosphate hydrolases"/>
    <property type="match status" value="1"/>
</dbReference>
<evidence type="ECO:0000313" key="6">
    <source>
        <dbReference type="Proteomes" id="UP001603857"/>
    </source>
</evidence>
<dbReference type="PANTHER" id="PTHR36766:SF55">
    <property type="entry name" value="OS11G0492900 PROTEIN"/>
    <property type="match status" value="1"/>
</dbReference>
<dbReference type="InterPro" id="IPR036388">
    <property type="entry name" value="WH-like_DNA-bd_sf"/>
</dbReference>
<dbReference type="PRINTS" id="PR00364">
    <property type="entry name" value="DISEASERSIST"/>
</dbReference>
<accession>A0ABD1NL93</accession>
<sequence>MEAPFQGVIDDLQTKFADQINNNPEIKELVENIKAEYGNSDLKGKVILKQMLGDVLTDMDNVDANRTNRSIFKGKFLGGGGGESSKSSSNDATRKIEKEGLERVGRMAKYLKEKMEKPMGESVKELIGREKEKEEIIDQLVLLSRSGDSPVPVIAISGLAGIGKTKLARHVCLDHKLREQVGFPVWVHADDNPIYDTCGADFIAEQIGSVVQVTAAESLQPTNDFNIIVILDNWRVRIEEKDVKELQTKVRGRWKKEIEDMDLKNAVPRVRAIIITTRNSFLVRDIGDIPVKSYPLAGLDEKESALLLEKALGRDASDKVSTTNIVMLCRRVPLAIIAMAERLRDSSSALTPKEQLMYSYYEIGEGFPHQCFAYFSLFPRDFLFDAERLIHLWMAEGFLVSEETGRQYLMDLVGRSMLQDVKVDDFCQVGSFRMHPLMHDIAISVADWKDIIVDPNGFKVHREVSRVSFDLSLDFPGGIPAPLSAKAKRLKTLLFFANTRSQLPRDLKMSEVLVNIFKSFKNLQVLNLRDLKITTVPRSIGKLKDLKYLDLSQNNMETLPSSIAKLSNLETLKLSRCFSLIELPKDFEKLTRLKHLDIEGCRSLSCMPSHLGKLETLSAFVANKDVNNIVEGLCKLAELKTLRRRLEIVYRNWMQQFSENNIKPQTKLLVEDLTLRRDLETGQNTDKPDKSLDLLLILETHSELRVLVLVGYESSGLPAWFASSFENLVKLSLQDCPGCSSLNCQDKLPKLRILELIRLDILEYVEEQCRDAVFYKTLEELKISGCPKLESWWQNKEIEENGRPVFRCISKLHVHDCPKLTCMPLYPRLKDSTSSSFNKEMVLEGSSLKLLLDKPVVGSAQDCNIPLENLKIQNCNHLENLCSAFQQLSSLQRLTIENCAEANICGSGNQWKGLESLRFLTLREIPTLSSLSFGNSVTILRELTIHRCQKLTSIDSIGKLTSLRRLEISECNNLKSLPKEMKNLKSLKTLIILDCKFLLPRCQPETGGDWPQIRHITNKQVM</sequence>
<dbReference type="Pfam" id="PF23598">
    <property type="entry name" value="LRR_14"/>
    <property type="match status" value="1"/>
</dbReference>
<evidence type="ECO:0000259" key="4">
    <source>
        <dbReference type="Pfam" id="PF23598"/>
    </source>
</evidence>
<keyword evidence="1" id="KW-0677">Repeat</keyword>
<dbReference type="Proteomes" id="UP001603857">
    <property type="component" value="Unassembled WGS sequence"/>
</dbReference>
<feature type="domain" description="Disease resistance protein winged helix" evidence="3">
    <location>
        <begin position="377"/>
        <end position="442"/>
    </location>
</feature>
<protein>
    <recommendedName>
        <fullName evidence="7">NB-ARC domain-containing protein</fullName>
    </recommendedName>
</protein>
<dbReference type="Gene3D" id="1.10.10.10">
    <property type="entry name" value="Winged helix-like DNA-binding domain superfamily/Winged helix DNA-binding domain"/>
    <property type="match status" value="1"/>
</dbReference>